<dbReference type="EMBL" id="CP045875">
    <property type="protein sequence ID" value="QGG47754.1"/>
    <property type="molecule type" value="Genomic_DNA"/>
</dbReference>
<dbReference type="InterPro" id="IPR023393">
    <property type="entry name" value="START-like_dom_sf"/>
</dbReference>
<name>A0A5Q2MY23_9FIRM</name>
<evidence type="ECO:0000313" key="3">
    <source>
        <dbReference type="Proteomes" id="UP000366051"/>
    </source>
</evidence>
<dbReference type="RefSeq" id="WP_153725065.1">
    <property type="nucleotide sequence ID" value="NZ_CP045875.1"/>
</dbReference>
<dbReference type="OrthoDB" id="9795669at2"/>
<dbReference type="SUPFAM" id="SSF55961">
    <property type="entry name" value="Bet v1-like"/>
    <property type="match status" value="1"/>
</dbReference>
<dbReference type="KEGG" id="hcv:FTV88_1655"/>
<dbReference type="Pfam" id="PF03364">
    <property type="entry name" value="Polyketide_cyc"/>
    <property type="match status" value="1"/>
</dbReference>
<dbReference type="Gene3D" id="3.30.530.20">
    <property type="match status" value="1"/>
</dbReference>
<evidence type="ECO:0000259" key="1">
    <source>
        <dbReference type="Pfam" id="PF03364"/>
    </source>
</evidence>
<dbReference type="InterPro" id="IPR005031">
    <property type="entry name" value="COQ10_START"/>
</dbReference>
<dbReference type="CDD" id="cd08861">
    <property type="entry name" value="OtcD1_ARO-CYC_like"/>
    <property type="match status" value="1"/>
</dbReference>
<dbReference type="AlphaFoldDB" id="A0A5Q2MY23"/>
<reference evidence="3" key="1">
    <citation type="submission" date="2019-11" db="EMBL/GenBank/DDBJ databases">
        <title>Genome sequence of Heliorestis convoluta strain HH, an alkaliphilic and minimalistic phototrophic bacterium from a soda lake in Egypt.</title>
        <authorList>
            <person name="Dewey E.D."/>
            <person name="Stokes L.M."/>
            <person name="Burchell B.M."/>
            <person name="Shaffer K.N."/>
            <person name="Huntington A.M."/>
            <person name="Baker J.M."/>
            <person name="Nadendla S."/>
            <person name="Giglio M.G."/>
            <person name="Touchman J.W."/>
            <person name="Blankenship R.E."/>
            <person name="Madigan M.T."/>
            <person name="Sattley W.M."/>
        </authorList>
    </citation>
    <scope>NUCLEOTIDE SEQUENCE [LARGE SCALE GENOMIC DNA]</scope>
    <source>
        <strain evidence="3">HH</strain>
    </source>
</reference>
<gene>
    <name evidence="2" type="ORF">FTV88_1655</name>
</gene>
<proteinExistence type="predicted"/>
<keyword evidence="3" id="KW-1185">Reference proteome</keyword>
<evidence type="ECO:0000313" key="2">
    <source>
        <dbReference type="EMBL" id="QGG47754.1"/>
    </source>
</evidence>
<sequence length="154" mass="18016">MPYIEITRWVQGEPEKVYQLASQMEQYPAFMKDVRSIQILERGEGYTITEWVTEVDGRVIRWQERDEFFPHEGLIRYHQLSGDLKKFEGYWKVEEKEEGGLKGSQITLVIDFDLGIPMLSALLHPVLKQKVKANSESMVEAIKKQIEQKERTLG</sequence>
<protein>
    <submittedName>
        <fullName evidence="2">Polyketide cyclase / dehydrase and lipid transport family protein</fullName>
    </submittedName>
</protein>
<dbReference type="Proteomes" id="UP000366051">
    <property type="component" value="Chromosome"/>
</dbReference>
<organism evidence="2 3">
    <name type="scientific">Heliorestis convoluta</name>
    <dbReference type="NCBI Taxonomy" id="356322"/>
    <lineage>
        <taxon>Bacteria</taxon>
        <taxon>Bacillati</taxon>
        <taxon>Bacillota</taxon>
        <taxon>Clostridia</taxon>
        <taxon>Eubacteriales</taxon>
        <taxon>Heliobacteriaceae</taxon>
        <taxon>Heliorestis</taxon>
    </lineage>
</organism>
<accession>A0A5Q2MY23</accession>
<feature type="domain" description="Coenzyme Q-binding protein COQ10 START" evidence="1">
    <location>
        <begin position="12"/>
        <end position="138"/>
    </location>
</feature>